<dbReference type="Gene3D" id="3.40.190.10">
    <property type="entry name" value="Periplasmic binding protein-like II"/>
    <property type="match status" value="2"/>
</dbReference>
<evidence type="ECO:0000256" key="1">
    <source>
        <dbReference type="ARBA" id="ARBA00009437"/>
    </source>
</evidence>
<keyword evidence="2" id="KW-0805">Transcription regulation</keyword>
<evidence type="ECO:0000259" key="5">
    <source>
        <dbReference type="PROSITE" id="PS50931"/>
    </source>
</evidence>
<gene>
    <name evidence="6" type="ORF">GCM10023338_10490</name>
</gene>
<dbReference type="InterPro" id="IPR036390">
    <property type="entry name" value="WH_DNA-bd_sf"/>
</dbReference>
<dbReference type="Pfam" id="PF03466">
    <property type="entry name" value="LysR_substrate"/>
    <property type="match status" value="1"/>
</dbReference>
<protein>
    <submittedName>
        <fullName evidence="6">LysR family transcriptional regulator</fullName>
    </submittedName>
</protein>
<dbReference type="InterPro" id="IPR000847">
    <property type="entry name" value="LysR_HTH_N"/>
</dbReference>
<dbReference type="CDD" id="cd05466">
    <property type="entry name" value="PBP2_LTTR_substrate"/>
    <property type="match status" value="1"/>
</dbReference>
<accession>A0ABP9MKT9</accession>
<comment type="similarity">
    <text evidence="1">Belongs to the LysR transcriptional regulatory family.</text>
</comment>
<dbReference type="InterPro" id="IPR036388">
    <property type="entry name" value="WH-like_DNA-bd_sf"/>
</dbReference>
<proteinExistence type="inferred from homology"/>
<evidence type="ECO:0000256" key="4">
    <source>
        <dbReference type="ARBA" id="ARBA00023163"/>
    </source>
</evidence>
<dbReference type="Gene3D" id="1.10.10.10">
    <property type="entry name" value="Winged helix-like DNA-binding domain superfamily/Winged helix DNA-binding domain"/>
    <property type="match status" value="1"/>
</dbReference>
<reference evidence="7" key="1">
    <citation type="journal article" date="2019" name="Int. J. Syst. Evol. Microbiol.">
        <title>The Global Catalogue of Microorganisms (GCM) 10K type strain sequencing project: providing services to taxonomists for standard genome sequencing and annotation.</title>
        <authorList>
            <consortium name="The Broad Institute Genomics Platform"/>
            <consortium name="The Broad Institute Genome Sequencing Center for Infectious Disease"/>
            <person name="Wu L."/>
            <person name="Ma J."/>
        </authorList>
    </citation>
    <scope>NUCLEOTIDE SEQUENCE [LARGE SCALE GENOMIC DNA]</scope>
    <source>
        <strain evidence="7">JCM 18424</strain>
    </source>
</reference>
<dbReference type="InterPro" id="IPR005119">
    <property type="entry name" value="LysR_subst-bd"/>
</dbReference>
<dbReference type="SUPFAM" id="SSF46785">
    <property type="entry name" value="Winged helix' DNA-binding domain"/>
    <property type="match status" value="1"/>
</dbReference>
<keyword evidence="7" id="KW-1185">Reference proteome</keyword>
<evidence type="ECO:0000313" key="6">
    <source>
        <dbReference type="EMBL" id="GAA5098251.1"/>
    </source>
</evidence>
<dbReference type="PANTHER" id="PTHR30427">
    <property type="entry name" value="TRANSCRIPTIONAL ACTIVATOR PROTEIN LYSR"/>
    <property type="match status" value="1"/>
</dbReference>
<evidence type="ECO:0000256" key="2">
    <source>
        <dbReference type="ARBA" id="ARBA00023015"/>
    </source>
</evidence>
<keyword evidence="4" id="KW-0804">Transcription</keyword>
<dbReference type="PROSITE" id="PS50931">
    <property type="entry name" value="HTH_LYSR"/>
    <property type="match status" value="1"/>
</dbReference>
<dbReference type="Pfam" id="PF00126">
    <property type="entry name" value="HTH_1"/>
    <property type="match status" value="1"/>
</dbReference>
<dbReference type="PANTHER" id="PTHR30427:SF1">
    <property type="entry name" value="TRANSCRIPTIONAL ACTIVATOR PROTEIN LYSR"/>
    <property type="match status" value="1"/>
</dbReference>
<sequence>MLCISQPAASKSLKHAELRLGFSLFERKSGKLIPTKEAHILFEKAQSIYSELGHLKELADNLAINPEGRLSIGCIPSLGLSLVPTVTTQFIQENPSIKVDISTDHTETMLQRLAKCDLDFAITFQHVKNPNITVVPLAQVPLVYLDDQPQISPVKIDDIDLSRWIHPGTDSLAQLIIQHRQFQAFRLNVQTYYMAAEFVKLSLGCTISDIFSAEQILPKSMIYPLEPAMHLDICLLHRTDMTLSKAAYNYQKTLKTYLEKKTQSLNQKLYPNEN</sequence>
<evidence type="ECO:0000256" key="3">
    <source>
        <dbReference type="ARBA" id="ARBA00023125"/>
    </source>
</evidence>
<evidence type="ECO:0000313" key="7">
    <source>
        <dbReference type="Proteomes" id="UP001500631"/>
    </source>
</evidence>
<name>A0ABP9MKT9_9GAMM</name>
<feature type="domain" description="HTH lysR-type" evidence="5">
    <location>
        <begin position="1"/>
        <end position="35"/>
    </location>
</feature>
<dbReference type="SUPFAM" id="SSF53850">
    <property type="entry name" value="Periplasmic binding protein-like II"/>
    <property type="match status" value="1"/>
</dbReference>
<comment type="caution">
    <text evidence="6">The sequence shown here is derived from an EMBL/GenBank/DDBJ whole genome shotgun (WGS) entry which is preliminary data.</text>
</comment>
<keyword evidence="3" id="KW-0238">DNA-binding</keyword>
<dbReference type="EMBL" id="BAABKE010000003">
    <property type="protein sequence ID" value="GAA5098251.1"/>
    <property type="molecule type" value="Genomic_DNA"/>
</dbReference>
<dbReference type="Proteomes" id="UP001500631">
    <property type="component" value="Unassembled WGS sequence"/>
</dbReference>
<organism evidence="6 7">
    <name type="scientific">Wohlfahrtiimonas larvae</name>
    <dbReference type="NCBI Taxonomy" id="1157986"/>
    <lineage>
        <taxon>Bacteria</taxon>
        <taxon>Pseudomonadati</taxon>
        <taxon>Pseudomonadota</taxon>
        <taxon>Gammaproteobacteria</taxon>
        <taxon>Cardiobacteriales</taxon>
        <taxon>Ignatzschineriaceae</taxon>
        <taxon>Wohlfahrtiimonas</taxon>
    </lineage>
</organism>